<accession>A0A0Q2M6R6</accession>
<dbReference type="AlphaFoldDB" id="A0A0Q2M6R6"/>
<gene>
    <name evidence="1" type="ORF">AO501_25190</name>
</gene>
<reference evidence="1 2" key="1">
    <citation type="submission" date="2015-10" db="EMBL/GenBank/DDBJ databases">
        <title>Mycobacterium gordonae draft genome assembly.</title>
        <authorList>
            <person name="Ustinova V."/>
            <person name="Smirnova T."/>
            <person name="Blagodatskikh K."/>
            <person name="Varlamov D."/>
            <person name="Larionova E."/>
            <person name="Chernousova L."/>
        </authorList>
    </citation>
    <scope>NUCLEOTIDE SEQUENCE [LARGE SCALE GENOMIC DNA]</scope>
    <source>
        <strain evidence="1 2">CTRI 14-8773</strain>
    </source>
</reference>
<dbReference type="Proteomes" id="UP000051677">
    <property type="component" value="Unassembled WGS sequence"/>
</dbReference>
<sequence>MPDRDRFASMADLDDTGNAHLAPAARARCPLCDDEGYRLPARRVICDHKRHENVGRAQREHIRKMLAKGKK</sequence>
<evidence type="ECO:0000313" key="2">
    <source>
        <dbReference type="Proteomes" id="UP000051677"/>
    </source>
</evidence>
<dbReference type="EMBL" id="LKTM01000372">
    <property type="protein sequence ID" value="KQH75575.1"/>
    <property type="molecule type" value="Genomic_DNA"/>
</dbReference>
<evidence type="ECO:0000313" key="1">
    <source>
        <dbReference type="EMBL" id="KQH75575.1"/>
    </source>
</evidence>
<name>A0A0Q2M6R6_MYCGO</name>
<organism evidence="1 2">
    <name type="scientific">Mycobacterium gordonae</name>
    <dbReference type="NCBI Taxonomy" id="1778"/>
    <lineage>
        <taxon>Bacteria</taxon>
        <taxon>Bacillati</taxon>
        <taxon>Actinomycetota</taxon>
        <taxon>Actinomycetes</taxon>
        <taxon>Mycobacteriales</taxon>
        <taxon>Mycobacteriaceae</taxon>
        <taxon>Mycobacterium</taxon>
    </lineage>
</organism>
<dbReference type="RefSeq" id="WP_055581429.1">
    <property type="nucleotide sequence ID" value="NZ_LKTM01000372.1"/>
</dbReference>
<comment type="caution">
    <text evidence="1">The sequence shown here is derived from an EMBL/GenBank/DDBJ whole genome shotgun (WGS) entry which is preliminary data.</text>
</comment>
<proteinExistence type="predicted"/>
<protein>
    <submittedName>
        <fullName evidence="1">Uncharacterized protein</fullName>
    </submittedName>
</protein>